<evidence type="ECO:0000256" key="3">
    <source>
        <dbReference type="ARBA" id="ARBA00022679"/>
    </source>
</evidence>
<keyword evidence="4" id="KW-0658">Purine biosynthesis</keyword>
<reference evidence="7 8" key="1">
    <citation type="submission" date="2020-08" db="EMBL/GenBank/DDBJ databases">
        <title>Genomic Encyclopedia of Type Strains, Phase IV (KMG-IV): sequencing the most valuable type-strain genomes for metagenomic binning, comparative biology and taxonomic classification.</title>
        <authorList>
            <person name="Goeker M."/>
        </authorList>
    </citation>
    <scope>NUCLEOTIDE SEQUENCE [LARGE SCALE GENOMIC DNA]</scope>
    <source>
        <strain evidence="7 8">DSM 22548</strain>
    </source>
</reference>
<dbReference type="EMBL" id="JACICA010000007">
    <property type="protein sequence ID" value="MBB3703053.1"/>
    <property type="molecule type" value="Genomic_DNA"/>
</dbReference>
<dbReference type="GO" id="GO:0006189">
    <property type="term" value="P:'de novo' IMP biosynthetic process"/>
    <property type="evidence" value="ECO:0007669"/>
    <property type="project" value="TreeGrafter"/>
</dbReference>
<dbReference type="PANTHER" id="PTHR43369">
    <property type="entry name" value="PHOSPHORIBOSYLGLYCINAMIDE FORMYLTRANSFERASE"/>
    <property type="match status" value="1"/>
</dbReference>
<dbReference type="Pfam" id="PF00551">
    <property type="entry name" value="Formyl_trans_N"/>
    <property type="match status" value="1"/>
</dbReference>
<dbReference type="EC" id="2.1.2.2" evidence="2"/>
<accession>A0A7W5UF94</accession>
<evidence type="ECO:0000313" key="8">
    <source>
        <dbReference type="Proteomes" id="UP000541425"/>
    </source>
</evidence>
<evidence type="ECO:0000256" key="5">
    <source>
        <dbReference type="SAM" id="MobiDB-lite"/>
    </source>
</evidence>
<gene>
    <name evidence="7" type="ORF">FHS60_001526</name>
</gene>
<dbReference type="GO" id="GO:0005829">
    <property type="term" value="C:cytosol"/>
    <property type="evidence" value="ECO:0007669"/>
    <property type="project" value="TreeGrafter"/>
</dbReference>
<sequence>MNLAIFISGEGTNCENIIRYFADNTYINVSLVVSNKKDAYGLERAKSLGIPTCIANKEVFSNPQQLLPLLKDIDFIVLAGFLLMIPDYLINAYPKRIINLHPALLPKYGGKGMYGQARPQSSERRRRERNGHDSPLRFKYL</sequence>
<dbReference type="Proteomes" id="UP000541425">
    <property type="component" value="Unassembled WGS sequence"/>
</dbReference>
<evidence type="ECO:0000313" key="7">
    <source>
        <dbReference type="EMBL" id="MBB3703053.1"/>
    </source>
</evidence>
<organism evidence="7 8">
    <name type="scientific">Alloprevotella rava</name>
    <dbReference type="NCBI Taxonomy" id="671218"/>
    <lineage>
        <taxon>Bacteria</taxon>
        <taxon>Pseudomonadati</taxon>
        <taxon>Bacteroidota</taxon>
        <taxon>Bacteroidia</taxon>
        <taxon>Bacteroidales</taxon>
        <taxon>Prevotellaceae</taxon>
        <taxon>Alloprevotella</taxon>
    </lineage>
</organism>
<evidence type="ECO:0000256" key="4">
    <source>
        <dbReference type="ARBA" id="ARBA00022755"/>
    </source>
</evidence>
<feature type="domain" description="Formyl transferase N-terminal" evidence="6">
    <location>
        <begin position="1"/>
        <end position="117"/>
    </location>
</feature>
<dbReference type="SUPFAM" id="SSF53328">
    <property type="entry name" value="Formyltransferase"/>
    <property type="match status" value="1"/>
</dbReference>
<feature type="region of interest" description="Disordered" evidence="5">
    <location>
        <begin position="111"/>
        <end position="141"/>
    </location>
</feature>
<name>A0A7W5UF94_9BACT</name>
<dbReference type="InterPro" id="IPR002376">
    <property type="entry name" value="Formyl_transf_N"/>
</dbReference>
<dbReference type="Gene3D" id="3.40.50.170">
    <property type="entry name" value="Formyl transferase, N-terminal domain"/>
    <property type="match status" value="1"/>
</dbReference>
<dbReference type="GO" id="GO:0004644">
    <property type="term" value="F:phosphoribosylglycinamide formyltransferase activity"/>
    <property type="evidence" value="ECO:0007669"/>
    <property type="project" value="UniProtKB-EC"/>
</dbReference>
<proteinExistence type="predicted"/>
<dbReference type="PANTHER" id="PTHR43369:SF2">
    <property type="entry name" value="PHOSPHORIBOSYLGLYCINAMIDE FORMYLTRANSFERASE"/>
    <property type="match status" value="1"/>
</dbReference>
<protein>
    <recommendedName>
        <fullName evidence="2">phosphoribosylglycinamide formyltransferase 1</fullName>
        <ecNumber evidence="2">2.1.2.2</ecNumber>
    </recommendedName>
</protein>
<evidence type="ECO:0000256" key="2">
    <source>
        <dbReference type="ARBA" id="ARBA00012254"/>
    </source>
</evidence>
<dbReference type="InterPro" id="IPR036477">
    <property type="entry name" value="Formyl_transf_N_sf"/>
</dbReference>
<feature type="compositionally biased region" description="Basic and acidic residues" evidence="5">
    <location>
        <begin position="121"/>
        <end position="141"/>
    </location>
</feature>
<keyword evidence="3 7" id="KW-0808">Transferase</keyword>
<comment type="caution">
    <text evidence="7">The sequence shown here is derived from an EMBL/GenBank/DDBJ whole genome shotgun (WGS) entry which is preliminary data.</text>
</comment>
<dbReference type="AlphaFoldDB" id="A0A7W5UF94"/>
<evidence type="ECO:0000259" key="6">
    <source>
        <dbReference type="Pfam" id="PF00551"/>
    </source>
</evidence>
<evidence type="ECO:0000256" key="1">
    <source>
        <dbReference type="ARBA" id="ARBA00005054"/>
    </source>
</evidence>
<comment type="pathway">
    <text evidence="1">Purine metabolism; IMP biosynthesis via de novo pathway; N(2)-formyl-N(1)-(5-phospho-D-ribosyl)glycinamide from N(1)-(5-phospho-D-ribosyl)glycinamide (10-formyl THF route): step 1/1.</text>
</comment>